<dbReference type="AlphaFoldDB" id="A0A1Y6BUQ7"/>
<keyword evidence="3" id="KW-1185">Reference proteome</keyword>
<feature type="domain" description="RNHCP" evidence="1">
    <location>
        <begin position="11"/>
        <end position="92"/>
    </location>
</feature>
<dbReference type="InterPro" id="IPR024439">
    <property type="entry name" value="RNHCP"/>
</dbReference>
<evidence type="ECO:0000313" key="3">
    <source>
        <dbReference type="Proteomes" id="UP000192907"/>
    </source>
</evidence>
<evidence type="ECO:0000259" key="1">
    <source>
        <dbReference type="Pfam" id="PF12647"/>
    </source>
</evidence>
<organism evidence="2 3">
    <name type="scientific">Pseudobacteriovorax antillogorgiicola</name>
    <dbReference type="NCBI Taxonomy" id="1513793"/>
    <lineage>
        <taxon>Bacteria</taxon>
        <taxon>Pseudomonadati</taxon>
        <taxon>Bdellovibrionota</taxon>
        <taxon>Oligoflexia</taxon>
        <taxon>Oligoflexales</taxon>
        <taxon>Pseudobacteriovoracaceae</taxon>
        <taxon>Pseudobacteriovorax</taxon>
    </lineage>
</organism>
<dbReference type="Proteomes" id="UP000192907">
    <property type="component" value="Unassembled WGS sequence"/>
</dbReference>
<dbReference type="STRING" id="1513793.SAMN06296036_109112"/>
<gene>
    <name evidence="2" type="ORF">SAMN06296036_109112</name>
</gene>
<accession>A0A1Y6BUQ7</accession>
<evidence type="ECO:0000313" key="2">
    <source>
        <dbReference type="EMBL" id="SMF29491.1"/>
    </source>
</evidence>
<dbReference type="Pfam" id="PF12647">
    <property type="entry name" value="RNHCP"/>
    <property type="match status" value="1"/>
</dbReference>
<reference evidence="3" key="1">
    <citation type="submission" date="2017-04" db="EMBL/GenBank/DDBJ databases">
        <authorList>
            <person name="Varghese N."/>
            <person name="Submissions S."/>
        </authorList>
    </citation>
    <scope>NUCLEOTIDE SEQUENCE [LARGE SCALE GENOMIC DNA]</scope>
    <source>
        <strain evidence="3">RKEM611</strain>
    </source>
</reference>
<proteinExistence type="predicted"/>
<dbReference type="EMBL" id="FWZT01000009">
    <property type="protein sequence ID" value="SMF29491.1"/>
    <property type="molecule type" value="Genomic_DNA"/>
</dbReference>
<sequence>MINQQNFKKINEEFSCENCGKKVPLSEKTCRNHCPYCLYSKHVDKLPGDRANPCRGLLKPIGYHFHSKKGLMIDFKCQRCGEKTRNIALLEDGIQGDDYDQILALTPRK</sequence>
<dbReference type="RefSeq" id="WP_200820715.1">
    <property type="nucleotide sequence ID" value="NZ_FWZT01000009.1"/>
</dbReference>
<name>A0A1Y6BUQ7_9BACT</name>
<protein>
    <submittedName>
        <fullName evidence="2">RNHCP domain-containing protein</fullName>
    </submittedName>
</protein>